<dbReference type="PANTHER" id="PTHR24104">
    <property type="entry name" value="E3 UBIQUITIN-PROTEIN LIGASE NHLRC1-RELATED"/>
    <property type="match status" value="1"/>
</dbReference>
<dbReference type="Pfam" id="PF01436">
    <property type="entry name" value="NHL"/>
    <property type="match status" value="1"/>
</dbReference>
<organism evidence="3 4">
    <name type="scientific">Methanosarcina vacuolata Z-761</name>
    <dbReference type="NCBI Taxonomy" id="1434123"/>
    <lineage>
        <taxon>Archaea</taxon>
        <taxon>Methanobacteriati</taxon>
        <taxon>Methanobacteriota</taxon>
        <taxon>Stenosarchaea group</taxon>
        <taxon>Methanomicrobia</taxon>
        <taxon>Methanosarcinales</taxon>
        <taxon>Methanosarcinaceae</taxon>
        <taxon>Methanosarcina</taxon>
    </lineage>
</organism>
<feature type="domain" description="PKD" evidence="2">
    <location>
        <begin position="316"/>
        <end position="362"/>
    </location>
</feature>
<keyword evidence="1" id="KW-0677">Repeat</keyword>
<dbReference type="Gene3D" id="2.40.10.500">
    <property type="match status" value="1"/>
</dbReference>
<dbReference type="PROSITE" id="PS00018">
    <property type="entry name" value="EF_HAND_1"/>
    <property type="match status" value="2"/>
</dbReference>
<dbReference type="Pfam" id="PF18911">
    <property type="entry name" value="PKD_4"/>
    <property type="match status" value="1"/>
</dbReference>
<dbReference type="InterPro" id="IPR022409">
    <property type="entry name" value="PKD/Chitinase_dom"/>
</dbReference>
<evidence type="ECO:0000313" key="3">
    <source>
        <dbReference type="EMBL" id="AKB42281.1"/>
    </source>
</evidence>
<dbReference type="GeneID" id="24808354"/>
<dbReference type="SUPFAM" id="SSF49299">
    <property type="entry name" value="PKD domain"/>
    <property type="match status" value="1"/>
</dbReference>
<reference evidence="3 4" key="1">
    <citation type="submission" date="2014-07" db="EMBL/GenBank/DDBJ databases">
        <title>Methanogenic archaea and the global carbon cycle.</title>
        <authorList>
            <person name="Henriksen J.R."/>
            <person name="Luke J."/>
            <person name="Reinhart S."/>
            <person name="Benedict M.N."/>
            <person name="Youngblut N.D."/>
            <person name="Metcalf M.E."/>
            <person name="Whitaker R.J."/>
            <person name="Metcalf W.W."/>
        </authorList>
    </citation>
    <scope>NUCLEOTIDE SEQUENCE [LARGE SCALE GENOMIC DNA]</scope>
    <source>
        <strain evidence="3 4">Z-761</strain>
        <plasmid evidence="3 4">unnamed</plasmid>
    </source>
</reference>
<dbReference type="InterPro" id="IPR050952">
    <property type="entry name" value="TRIM-NHL_E3_ligases"/>
</dbReference>
<dbReference type="InterPro" id="IPR011042">
    <property type="entry name" value="6-blade_b-propeller_TolB-like"/>
</dbReference>
<dbReference type="InterPro" id="IPR018247">
    <property type="entry name" value="EF_Hand_1_Ca_BS"/>
</dbReference>
<protein>
    <recommendedName>
        <fullName evidence="2">PKD domain-containing protein</fullName>
    </recommendedName>
</protein>
<dbReference type="PROSITE" id="PS51125">
    <property type="entry name" value="NHL"/>
    <property type="match status" value="4"/>
</dbReference>
<geneLocation type="plasmid" evidence="3 4">
    <name>unnamed</name>
</geneLocation>
<dbReference type="AlphaFoldDB" id="A0A0E3LGC5"/>
<proteinExistence type="predicted"/>
<dbReference type="KEGG" id="mvc:MSVAZ_0012"/>
<dbReference type="SMART" id="SM00089">
    <property type="entry name" value="PKD"/>
    <property type="match status" value="1"/>
</dbReference>
<dbReference type="PROSITE" id="PS50093">
    <property type="entry name" value="PKD"/>
    <property type="match status" value="1"/>
</dbReference>
<name>A0A0E3LGC5_9EURY</name>
<dbReference type="Gene3D" id="2.120.10.30">
    <property type="entry name" value="TolB, C-terminal domain"/>
    <property type="match status" value="2"/>
</dbReference>
<dbReference type="SUPFAM" id="SSF101898">
    <property type="entry name" value="NHL repeat"/>
    <property type="match status" value="1"/>
</dbReference>
<keyword evidence="4" id="KW-1185">Reference proteome</keyword>
<dbReference type="InterPro" id="IPR035986">
    <property type="entry name" value="PKD_dom_sf"/>
</dbReference>
<dbReference type="PANTHER" id="PTHR24104:SF25">
    <property type="entry name" value="PROTEIN LIN-41"/>
    <property type="match status" value="1"/>
</dbReference>
<dbReference type="GO" id="GO:0008270">
    <property type="term" value="F:zinc ion binding"/>
    <property type="evidence" value="ECO:0007669"/>
    <property type="project" value="UniProtKB-KW"/>
</dbReference>
<evidence type="ECO:0000313" key="4">
    <source>
        <dbReference type="Proteomes" id="UP000033096"/>
    </source>
</evidence>
<dbReference type="Proteomes" id="UP000033096">
    <property type="component" value="Plasmid unnamed"/>
</dbReference>
<dbReference type="InterPro" id="IPR013783">
    <property type="entry name" value="Ig-like_fold"/>
</dbReference>
<dbReference type="RefSeq" id="WP_052727837.1">
    <property type="nucleotide sequence ID" value="NZ_CP009519.1"/>
</dbReference>
<dbReference type="InterPro" id="IPR036439">
    <property type="entry name" value="Dockerin_dom_sf"/>
</dbReference>
<sequence>MKKLVMILALVGALSLVSIASAQFTSPQTWGSFGNGERQFYGMSGIATDTSGNIYVAELDNRVQKFSGNGEYITEFNISARDIAIDSAGNIYATVNDSIQKFNSAGTRLNTWGSTGTENGYFNFPTGIALDSSGNIYVSDMENNRIQKLDSSGSYLTSWGTPGSDNGSLKSPAGITVSGNYVYVADMGNYRVQKFDLDGNYVSSLGSKGTGNTQFNSSIAVANSPSGNIYVADYYNNRVIEYDSNFSYLTQYTGLSYPTALVVANDNLYVLASGDYQVYQYNDNIHADFTANVTSGFAPLTVQFTNLSENAESIAWDFENDGVIDTYESNPVHEFITAETYTVNLTASNENGTDSALATINVFENVVFPGYTNPPTDFNHDGLCEDINGNGNVDFDDVVAYYDNMEWIEENAPVILFDYNNNDNIDFDDVVILYGLL</sequence>
<dbReference type="Gene3D" id="2.60.40.10">
    <property type="entry name" value="Immunoglobulins"/>
    <property type="match status" value="1"/>
</dbReference>
<dbReference type="GO" id="GO:0000272">
    <property type="term" value="P:polysaccharide catabolic process"/>
    <property type="evidence" value="ECO:0007669"/>
    <property type="project" value="InterPro"/>
</dbReference>
<evidence type="ECO:0000256" key="1">
    <source>
        <dbReference type="ARBA" id="ARBA00022737"/>
    </source>
</evidence>
<evidence type="ECO:0000259" key="2">
    <source>
        <dbReference type="PROSITE" id="PS50093"/>
    </source>
</evidence>
<dbReference type="EMBL" id="CP009519">
    <property type="protein sequence ID" value="AKB42281.1"/>
    <property type="molecule type" value="Genomic_DNA"/>
</dbReference>
<dbReference type="SUPFAM" id="SSF63446">
    <property type="entry name" value="Type I dockerin domain"/>
    <property type="match status" value="1"/>
</dbReference>
<keyword evidence="3" id="KW-0614">Plasmid</keyword>
<dbReference type="PATRIC" id="fig|1434123.4.peg.4312"/>
<gene>
    <name evidence="3" type="ORF">MSVAZ_0012</name>
</gene>
<dbReference type="CDD" id="cd00146">
    <property type="entry name" value="PKD"/>
    <property type="match status" value="1"/>
</dbReference>
<accession>A0A0E3LGC5</accession>
<dbReference type="InterPro" id="IPR001258">
    <property type="entry name" value="NHL_repeat"/>
</dbReference>
<dbReference type="HOGENOM" id="CLU_008645_2_4_2"/>
<dbReference type="InterPro" id="IPR000601">
    <property type="entry name" value="PKD_dom"/>
</dbReference>